<proteinExistence type="predicted"/>
<evidence type="ECO:0000313" key="1">
    <source>
        <dbReference type="EMBL" id="CAG8747412.1"/>
    </source>
</evidence>
<comment type="caution">
    <text evidence="1">The sequence shown here is derived from an EMBL/GenBank/DDBJ whole genome shotgun (WGS) entry which is preliminary data.</text>
</comment>
<evidence type="ECO:0000313" key="2">
    <source>
        <dbReference type="Proteomes" id="UP000789375"/>
    </source>
</evidence>
<reference evidence="1" key="1">
    <citation type="submission" date="2021-06" db="EMBL/GenBank/DDBJ databases">
        <authorList>
            <person name="Kallberg Y."/>
            <person name="Tangrot J."/>
            <person name="Rosling A."/>
        </authorList>
    </citation>
    <scope>NUCLEOTIDE SEQUENCE</scope>
    <source>
        <strain evidence="1">87-6 pot B 2015</strain>
    </source>
</reference>
<gene>
    <name evidence="1" type="ORF">FMOSSE_LOCUS16465</name>
</gene>
<name>A0A9N9IUL5_FUNMO</name>
<dbReference type="Proteomes" id="UP000789375">
    <property type="component" value="Unassembled WGS sequence"/>
</dbReference>
<feature type="non-terminal residue" evidence="1">
    <location>
        <position position="1"/>
    </location>
</feature>
<dbReference type="AlphaFoldDB" id="A0A9N9IUL5"/>
<dbReference type="EMBL" id="CAJVPP010023471">
    <property type="protein sequence ID" value="CAG8747412.1"/>
    <property type="molecule type" value="Genomic_DNA"/>
</dbReference>
<keyword evidence="2" id="KW-1185">Reference proteome</keyword>
<sequence>AKEANGWPNNIRVAITAEMLKEEAADWYNLVSATINRWDGDVNTGFRKRFLARFSSQEKLHRWQYELINLK</sequence>
<protein>
    <submittedName>
        <fullName evidence="1">15433_t:CDS:1</fullName>
    </submittedName>
</protein>
<accession>A0A9N9IUL5</accession>
<organism evidence="1 2">
    <name type="scientific">Funneliformis mosseae</name>
    <name type="common">Endomycorrhizal fungus</name>
    <name type="synonym">Glomus mosseae</name>
    <dbReference type="NCBI Taxonomy" id="27381"/>
    <lineage>
        <taxon>Eukaryota</taxon>
        <taxon>Fungi</taxon>
        <taxon>Fungi incertae sedis</taxon>
        <taxon>Mucoromycota</taxon>
        <taxon>Glomeromycotina</taxon>
        <taxon>Glomeromycetes</taxon>
        <taxon>Glomerales</taxon>
        <taxon>Glomeraceae</taxon>
        <taxon>Funneliformis</taxon>
    </lineage>
</organism>